<evidence type="ECO:0000313" key="3">
    <source>
        <dbReference type="Proteomes" id="UP000316093"/>
    </source>
</evidence>
<sequence>MVDPRTVSPLPPPSGIAPGADGVAGLARSLGRMTRSSLVNDRITRDALVNMARTLLASNPELADEDDGFFLAEILADADRTAPGARVMPHPLPTEVARPLKAARRVSGEGVDVMYLSTHDLGHAVVHFVGGGYPHLPRELPGSEFSIQAHRRWRREFPRKYGLVHQGAQPTLMVDTMAWFRTGVQLSRPTVVISDGRMRTLPPNLLMQGERFAGDIVPMASAPSMAWLTHARATLKPARHGPLLWLRPSRKDSTLGRALVQVASSHGLTLDVSDMPGDIVNRELVVIAGFGAWDEARRVHVAERIGAAGAVIIFDAETRVAFGPGEPGGWRDTADHLLAQGVQAVISSPWPVTDQMPAVWLPAFIDAWKSGATVMGATFAANLAVRHKLGDDPSHALAMTVHGNPFLRRIA</sequence>
<evidence type="ECO:0000313" key="2">
    <source>
        <dbReference type="EMBL" id="QDE39841.1"/>
    </source>
</evidence>
<dbReference type="Proteomes" id="UP000316093">
    <property type="component" value="Chromosome"/>
</dbReference>
<evidence type="ECO:0000256" key="1">
    <source>
        <dbReference type="SAM" id="MobiDB-lite"/>
    </source>
</evidence>
<dbReference type="AlphaFoldDB" id="A0A4Y5Z3I0"/>
<reference evidence="2 3" key="1">
    <citation type="submission" date="2019-06" db="EMBL/GenBank/DDBJ databases">
        <title>A complete genome sequence for Luteibacter pinisoli MAH-14.</title>
        <authorList>
            <person name="Baltrus D.A."/>
        </authorList>
    </citation>
    <scope>NUCLEOTIDE SEQUENCE [LARGE SCALE GENOMIC DNA]</scope>
    <source>
        <strain evidence="2 3">MAH-14</strain>
    </source>
</reference>
<dbReference type="RefSeq" id="WP_139982967.1">
    <property type="nucleotide sequence ID" value="NZ_CP041046.1"/>
</dbReference>
<feature type="region of interest" description="Disordered" evidence="1">
    <location>
        <begin position="1"/>
        <end position="20"/>
    </location>
</feature>
<keyword evidence="3" id="KW-1185">Reference proteome</keyword>
<proteinExistence type="predicted"/>
<accession>A0A4Y5Z3I0</accession>
<organism evidence="2 3">
    <name type="scientific">Luteibacter pinisoli</name>
    <dbReference type="NCBI Taxonomy" id="2589080"/>
    <lineage>
        <taxon>Bacteria</taxon>
        <taxon>Pseudomonadati</taxon>
        <taxon>Pseudomonadota</taxon>
        <taxon>Gammaproteobacteria</taxon>
        <taxon>Lysobacterales</taxon>
        <taxon>Rhodanobacteraceae</taxon>
        <taxon>Luteibacter</taxon>
    </lineage>
</organism>
<gene>
    <name evidence="2" type="ORF">FIV34_11780</name>
</gene>
<evidence type="ECO:0008006" key="4">
    <source>
        <dbReference type="Google" id="ProtNLM"/>
    </source>
</evidence>
<dbReference type="KEGG" id="lpy:FIV34_11780"/>
<protein>
    <recommendedName>
        <fullName evidence="4">CHAT domain-containing protein</fullName>
    </recommendedName>
</protein>
<dbReference type="OrthoDB" id="7592245at2"/>
<name>A0A4Y5Z3I0_9GAMM</name>
<dbReference type="EMBL" id="CP041046">
    <property type="protein sequence ID" value="QDE39841.1"/>
    <property type="molecule type" value="Genomic_DNA"/>
</dbReference>